<feature type="domain" description="PhoD-like phosphatase metallophosphatase" evidence="1">
    <location>
        <begin position="172"/>
        <end position="510"/>
    </location>
</feature>
<dbReference type="OrthoDB" id="327733at2"/>
<name>A0A4R0HYA1_9ACTN</name>
<dbReference type="EMBL" id="SJKA01000027">
    <property type="protein sequence ID" value="TCC17112.1"/>
    <property type="molecule type" value="Genomic_DNA"/>
</dbReference>
<dbReference type="SUPFAM" id="SSF56300">
    <property type="entry name" value="Metallo-dependent phosphatases"/>
    <property type="match status" value="1"/>
</dbReference>
<dbReference type="PROSITE" id="PS51318">
    <property type="entry name" value="TAT"/>
    <property type="match status" value="1"/>
</dbReference>
<dbReference type="PANTHER" id="PTHR43606:SF2">
    <property type="entry name" value="ALKALINE PHOSPHATASE FAMILY PROTEIN (AFU_ORTHOLOGUE AFUA_5G03860)"/>
    <property type="match status" value="1"/>
</dbReference>
<dbReference type="InterPro" id="IPR006311">
    <property type="entry name" value="TAT_signal"/>
</dbReference>
<evidence type="ECO:0000259" key="2">
    <source>
        <dbReference type="Pfam" id="PF16655"/>
    </source>
</evidence>
<evidence type="ECO:0000313" key="3">
    <source>
        <dbReference type="EMBL" id="TCC17112.1"/>
    </source>
</evidence>
<dbReference type="Pfam" id="PF16655">
    <property type="entry name" value="PhoD_N"/>
    <property type="match status" value="1"/>
</dbReference>
<dbReference type="PANTHER" id="PTHR43606">
    <property type="entry name" value="PHOSPHATASE, PUTATIVE (AFU_ORTHOLOGUE AFUA_6G08710)-RELATED"/>
    <property type="match status" value="1"/>
</dbReference>
<dbReference type="InterPro" id="IPR052900">
    <property type="entry name" value="Phospholipid_Metab_Enz"/>
</dbReference>
<reference evidence="3 4" key="1">
    <citation type="submission" date="2019-02" db="EMBL/GenBank/DDBJ databases">
        <title>Kribbella capetownensis sp. nov. and Kribbella speibonae sp. nov., isolated from soil.</title>
        <authorList>
            <person name="Curtis S.M."/>
            <person name="Norton I."/>
            <person name="Everest G.J."/>
            <person name="Meyers P.R."/>
        </authorList>
    </citation>
    <scope>NUCLEOTIDE SEQUENCE [LARGE SCALE GENOMIC DNA]</scope>
    <source>
        <strain evidence="3 4">DSM 27082</strain>
    </source>
</reference>
<feature type="domain" description="Phospholipase D N-terminal" evidence="2">
    <location>
        <begin position="63"/>
        <end position="160"/>
    </location>
</feature>
<evidence type="ECO:0000259" key="1">
    <source>
        <dbReference type="Pfam" id="PF09423"/>
    </source>
</evidence>
<dbReference type="AlphaFoldDB" id="A0A4R0HYA1"/>
<accession>A0A4R0HYA1</accession>
<dbReference type="CDD" id="cd07389">
    <property type="entry name" value="MPP_PhoD"/>
    <property type="match status" value="1"/>
</dbReference>
<protein>
    <submittedName>
        <fullName evidence="3">Alkaline phosphatase</fullName>
    </submittedName>
</protein>
<dbReference type="Gene3D" id="2.60.40.380">
    <property type="entry name" value="Purple acid phosphatase-like, N-terminal"/>
    <property type="match status" value="1"/>
</dbReference>
<dbReference type="InterPro" id="IPR032093">
    <property type="entry name" value="PhoD_N"/>
</dbReference>
<dbReference type="InterPro" id="IPR018946">
    <property type="entry name" value="PhoD-like_MPP"/>
</dbReference>
<dbReference type="Pfam" id="PF09423">
    <property type="entry name" value="PhoD"/>
    <property type="match status" value="1"/>
</dbReference>
<keyword evidence="4" id="KW-1185">Reference proteome</keyword>
<dbReference type="Proteomes" id="UP000292695">
    <property type="component" value="Unassembled WGS sequence"/>
</dbReference>
<dbReference type="Gene3D" id="3.60.21.70">
    <property type="entry name" value="PhoD-like phosphatase"/>
    <property type="match status" value="1"/>
</dbReference>
<dbReference type="InterPro" id="IPR029052">
    <property type="entry name" value="Metallo-depent_PP-like"/>
</dbReference>
<proteinExistence type="predicted"/>
<evidence type="ECO:0000313" key="4">
    <source>
        <dbReference type="Proteomes" id="UP000292695"/>
    </source>
</evidence>
<dbReference type="InterPro" id="IPR038607">
    <property type="entry name" value="PhoD-like_sf"/>
</dbReference>
<sequence length="543" mass="60271">MGAGLLASCAMTARTSFRTLPATDRRRFLSLAGGSAIGLAFSLGMPRPASASSDGVLPYPFTQGVASGDPVEDAVVIWTRIAPAPLLPNGGLDEGARVRVDWQVAEDERFHRVVRSGTATTSADTSHTVHVDVRGLRPGRVYWYRFRAGGHLSEIGRTRTMPTRQSMRPLRFAVASCQNWRAGYFQTMADVVDQDTELMLFVGDYLYEYPVQQLAVGRHIDPNLPAEVVPTTMSLDQYRLRYALYRTDPDLLAAHSAMPWILSWDDHEVANDYESWSTPDLDRRAAAYRAYWEFLPIRWPQPPRGSDARLYRRFRHGRLAQIDVLDTRQYRDPMVTGGAAADQGPRRDPARVMLGAEQERWFAAGFGAEPARWNLVAQQILMARLNTSADLDTPATFSPGTWDGYQAGQQRLFDTVATSQARGTSSNFVVLSGDVHCSYVSDIAADTTDPTSRVIGAEITSTSITSAQDFNPVANEARQVRRRVNPSLKWADLHCGYVLCDLDADRLHADVRVVDKVSRHDDPVFTAASFEVYNGSPGIHRTT</sequence>
<gene>
    <name evidence="3" type="ORF">E0H50_40045</name>
</gene>
<comment type="caution">
    <text evidence="3">The sequence shown here is derived from an EMBL/GenBank/DDBJ whole genome shotgun (WGS) entry which is preliminary data.</text>
</comment>
<organism evidence="3 4">
    <name type="scientific">Kribbella sindirgiensis</name>
    <dbReference type="NCBI Taxonomy" id="1124744"/>
    <lineage>
        <taxon>Bacteria</taxon>
        <taxon>Bacillati</taxon>
        <taxon>Actinomycetota</taxon>
        <taxon>Actinomycetes</taxon>
        <taxon>Propionibacteriales</taxon>
        <taxon>Kribbellaceae</taxon>
        <taxon>Kribbella</taxon>
    </lineage>
</organism>